<evidence type="ECO:0000313" key="2">
    <source>
        <dbReference type="EMBL" id="KAJ5464874.1"/>
    </source>
</evidence>
<feature type="chain" id="PRO_5042255222" evidence="1">
    <location>
        <begin position="21"/>
        <end position="99"/>
    </location>
</feature>
<dbReference type="EMBL" id="JAPVEA010000001">
    <property type="protein sequence ID" value="KAJ5464874.1"/>
    <property type="molecule type" value="Genomic_DNA"/>
</dbReference>
<reference evidence="2" key="1">
    <citation type="submission" date="2022-12" db="EMBL/GenBank/DDBJ databases">
        <authorList>
            <person name="Petersen C."/>
        </authorList>
    </citation>
    <scope>NUCLEOTIDE SEQUENCE</scope>
    <source>
        <strain evidence="2">IBT 16125</strain>
    </source>
</reference>
<feature type="signal peptide" evidence="1">
    <location>
        <begin position="1"/>
        <end position="20"/>
    </location>
</feature>
<protein>
    <submittedName>
        <fullName evidence="2">Uncharacterized protein</fullName>
    </submittedName>
</protein>
<dbReference type="InterPro" id="IPR048508">
    <property type="entry name" value="LDL"/>
</dbReference>
<organism evidence="2 3">
    <name type="scientific">Penicillium daleae</name>
    <dbReference type="NCBI Taxonomy" id="63821"/>
    <lineage>
        <taxon>Eukaryota</taxon>
        <taxon>Fungi</taxon>
        <taxon>Dikarya</taxon>
        <taxon>Ascomycota</taxon>
        <taxon>Pezizomycotina</taxon>
        <taxon>Eurotiomycetes</taxon>
        <taxon>Eurotiomycetidae</taxon>
        <taxon>Eurotiales</taxon>
        <taxon>Aspergillaceae</taxon>
        <taxon>Penicillium</taxon>
    </lineage>
</organism>
<keyword evidence="1" id="KW-0732">Signal</keyword>
<evidence type="ECO:0000256" key="1">
    <source>
        <dbReference type="SAM" id="SignalP"/>
    </source>
</evidence>
<dbReference type="Pfam" id="PF21691">
    <property type="entry name" value="LDL"/>
    <property type="match status" value="1"/>
</dbReference>
<gene>
    <name evidence="2" type="ORF">N7458_000560</name>
</gene>
<dbReference type="Proteomes" id="UP001213681">
    <property type="component" value="Unassembled WGS sequence"/>
</dbReference>
<comment type="caution">
    <text evidence="2">The sequence shown here is derived from an EMBL/GenBank/DDBJ whole genome shotgun (WGS) entry which is preliminary data.</text>
</comment>
<evidence type="ECO:0000313" key="3">
    <source>
        <dbReference type="Proteomes" id="UP001213681"/>
    </source>
</evidence>
<dbReference type="RefSeq" id="XP_056771721.1">
    <property type="nucleotide sequence ID" value="XM_056903954.1"/>
</dbReference>
<accession>A0AAD6CJ34</accession>
<name>A0AAD6CJ34_9EURO</name>
<proteinExistence type="predicted"/>
<dbReference type="GeneID" id="81594197"/>
<dbReference type="AlphaFoldDB" id="A0AAD6CJ34"/>
<reference evidence="2" key="2">
    <citation type="journal article" date="2023" name="IMA Fungus">
        <title>Comparative genomic study of the Penicillium genus elucidates a diverse pangenome and 15 lateral gene transfer events.</title>
        <authorList>
            <person name="Petersen C."/>
            <person name="Sorensen T."/>
            <person name="Nielsen M.R."/>
            <person name="Sondergaard T.E."/>
            <person name="Sorensen J.L."/>
            <person name="Fitzpatrick D.A."/>
            <person name="Frisvad J.C."/>
            <person name="Nielsen K.L."/>
        </authorList>
    </citation>
    <scope>NUCLEOTIDE SEQUENCE</scope>
    <source>
        <strain evidence="2">IBT 16125</strain>
    </source>
</reference>
<sequence length="99" mass="10843">MQFYAVLLPVAALLATTASAADCYPLHGSHRCVNSNDLLTNREYFTGANGHHGVFTSYNVPTQQACWDSLLDIIDQCLGHRNGGTYSLDGWSMEINFCA</sequence>
<keyword evidence="3" id="KW-1185">Reference proteome</keyword>